<accession>A0A363NUT9</accession>
<dbReference type="OrthoDB" id="1442549at2"/>
<keyword evidence="2" id="KW-1185">Reference proteome</keyword>
<sequence length="117" mass="13340">MEKSYGFEVSLNGNKVTRAGISKENYVVNCIIGSVHRENDSGGLYMQIGGLDSDLDMHFSWLGEQLNHGDKISIEVIDGEFDEPTSKSKALTEQEIREQKMKHYLQLKEELKDFLQE</sequence>
<organism evidence="1 2">
    <name type="scientific">Sphingobacterium athyrii</name>
    <dbReference type="NCBI Taxonomy" id="2152717"/>
    <lineage>
        <taxon>Bacteria</taxon>
        <taxon>Pseudomonadati</taxon>
        <taxon>Bacteroidota</taxon>
        <taxon>Sphingobacteriia</taxon>
        <taxon>Sphingobacteriales</taxon>
        <taxon>Sphingobacteriaceae</taxon>
        <taxon>Sphingobacterium</taxon>
    </lineage>
</organism>
<proteinExistence type="predicted"/>
<dbReference type="EMBL" id="QCXX01000003">
    <property type="protein sequence ID" value="PUV24582.1"/>
    <property type="molecule type" value="Genomic_DNA"/>
</dbReference>
<dbReference type="AlphaFoldDB" id="A0A363NUT9"/>
<dbReference type="Proteomes" id="UP000250831">
    <property type="component" value="Unassembled WGS sequence"/>
</dbReference>
<dbReference type="RefSeq" id="WP_108634509.1">
    <property type="nucleotide sequence ID" value="NZ_QCXX01000003.1"/>
</dbReference>
<evidence type="ECO:0000313" key="1">
    <source>
        <dbReference type="EMBL" id="PUV24582.1"/>
    </source>
</evidence>
<gene>
    <name evidence="1" type="ORF">DCO56_14670</name>
</gene>
<name>A0A363NUT9_9SPHI</name>
<comment type="caution">
    <text evidence="1">The sequence shown here is derived from an EMBL/GenBank/DDBJ whole genome shotgun (WGS) entry which is preliminary data.</text>
</comment>
<evidence type="ECO:0000313" key="2">
    <source>
        <dbReference type="Proteomes" id="UP000250831"/>
    </source>
</evidence>
<protein>
    <submittedName>
        <fullName evidence="1">Uncharacterized protein</fullName>
    </submittedName>
</protein>
<reference evidence="1 2" key="1">
    <citation type="submission" date="2018-04" db="EMBL/GenBank/DDBJ databases">
        <title>Sphingobacterium sp. M46 Genome.</title>
        <authorList>
            <person name="Cheng J."/>
            <person name="Li Y."/>
        </authorList>
    </citation>
    <scope>NUCLEOTIDE SEQUENCE [LARGE SCALE GENOMIC DNA]</scope>
    <source>
        <strain evidence="1 2">M46</strain>
    </source>
</reference>